<dbReference type="AlphaFoldDB" id="A0A9P6K4A3"/>
<evidence type="ECO:0000313" key="4">
    <source>
        <dbReference type="Proteomes" id="UP000723463"/>
    </source>
</evidence>
<accession>A0A9P6K4A3</accession>
<feature type="compositionally biased region" description="Low complexity" evidence="1">
    <location>
        <begin position="44"/>
        <end position="60"/>
    </location>
</feature>
<evidence type="ECO:0000313" key="3">
    <source>
        <dbReference type="EMBL" id="KAF9545189.1"/>
    </source>
</evidence>
<proteinExistence type="predicted"/>
<reference evidence="3" key="1">
    <citation type="journal article" date="2020" name="Fungal Divers.">
        <title>Resolving the Mortierellaceae phylogeny through synthesis of multi-gene phylogenetics and phylogenomics.</title>
        <authorList>
            <person name="Vandepol N."/>
            <person name="Liber J."/>
            <person name="Desiro A."/>
            <person name="Na H."/>
            <person name="Kennedy M."/>
            <person name="Barry K."/>
            <person name="Grigoriev I.V."/>
            <person name="Miller A.N."/>
            <person name="O'Donnell K."/>
            <person name="Stajich J.E."/>
            <person name="Bonito G."/>
        </authorList>
    </citation>
    <scope>NUCLEOTIDE SEQUENCE</scope>
    <source>
        <strain evidence="3">NRRL 2591</strain>
    </source>
</reference>
<evidence type="ECO:0000256" key="1">
    <source>
        <dbReference type="SAM" id="MobiDB-lite"/>
    </source>
</evidence>
<dbReference type="Proteomes" id="UP000723463">
    <property type="component" value="Unassembled WGS sequence"/>
</dbReference>
<protein>
    <recommendedName>
        <fullName evidence="5">C-type lectin domain-containing protein</fullName>
    </recommendedName>
</protein>
<keyword evidence="2" id="KW-0732">Signal</keyword>
<dbReference type="InterPro" id="IPR016187">
    <property type="entry name" value="CTDL_fold"/>
</dbReference>
<evidence type="ECO:0000256" key="2">
    <source>
        <dbReference type="SAM" id="SignalP"/>
    </source>
</evidence>
<sequence length="199" mass="22161">MKTSFFTATLLALTVSLSTSVVPVVQGGNILSSTSHPRQDPNRHLQNNQLPNPHNQVPNLDWNSQIGATNQQTMERQVASTHGGGQQAGPGCRTRDRVYLPDMQSFLIKTPLTYEEAVQACEACGSELVLVDGTNVDRFREAFSSLGMFSDQRFWIKSWFGEQVQRQGDCPATYINPVMGNRLEPAEDNCNTRFFALCY</sequence>
<organism evidence="3 4">
    <name type="scientific">Mortierella hygrophila</name>
    <dbReference type="NCBI Taxonomy" id="979708"/>
    <lineage>
        <taxon>Eukaryota</taxon>
        <taxon>Fungi</taxon>
        <taxon>Fungi incertae sedis</taxon>
        <taxon>Mucoromycota</taxon>
        <taxon>Mortierellomycotina</taxon>
        <taxon>Mortierellomycetes</taxon>
        <taxon>Mortierellales</taxon>
        <taxon>Mortierellaceae</taxon>
        <taxon>Mortierella</taxon>
    </lineage>
</organism>
<dbReference type="SUPFAM" id="SSF56436">
    <property type="entry name" value="C-type lectin-like"/>
    <property type="match status" value="1"/>
</dbReference>
<feature type="region of interest" description="Disordered" evidence="1">
    <location>
        <begin position="32"/>
        <end position="94"/>
    </location>
</feature>
<name>A0A9P6K4A3_9FUNG</name>
<gene>
    <name evidence="3" type="ORF">EC957_011168</name>
</gene>
<feature type="chain" id="PRO_5040127751" description="C-type lectin domain-containing protein" evidence="2">
    <location>
        <begin position="28"/>
        <end position="199"/>
    </location>
</feature>
<feature type="signal peptide" evidence="2">
    <location>
        <begin position="1"/>
        <end position="27"/>
    </location>
</feature>
<dbReference type="EMBL" id="JAAAXW010000076">
    <property type="protein sequence ID" value="KAF9545189.1"/>
    <property type="molecule type" value="Genomic_DNA"/>
</dbReference>
<keyword evidence="4" id="KW-1185">Reference proteome</keyword>
<comment type="caution">
    <text evidence="3">The sequence shown here is derived from an EMBL/GenBank/DDBJ whole genome shotgun (WGS) entry which is preliminary data.</text>
</comment>
<evidence type="ECO:0008006" key="5">
    <source>
        <dbReference type="Google" id="ProtNLM"/>
    </source>
</evidence>
<feature type="compositionally biased region" description="Polar residues" evidence="1">
    <location>
        <begin position="61"/>
        <end position="80"/>
    </location>
</feature>